<reference evidence="2" key="2">
    <citation type="submission" date="2020-11" db="EMBL/GenBank/DDBJ databases">
        <authorList>
            <person name="McCartney M.A."/>
            <person name="Auch B."/>
            <person name="Kono T."/>
            <person name="Mallez S."/>
            <person name="Becker A."/>
            <person name="Gohl D.M."/>
            <person name="Silverstein K.A.T."/>
            <person name="Koren S."/>
            <person name="Bechman K.B."/>
            <person name="Herman A."/>
            <person name="Abrahante J.E."/>
            <person name="Garbe J."/>
        </authorList>
    </citation>
    <scope>NUCLEOTIDE SEQUENCE</scope>
    <source>
        <strain evidence="2">Duluth1</strain>
        <tissue evidence="2">Whole animal</tissue>
    </source>
</reference>
<sequence>MMGLLDSANTSIKKKKVVTRSDGKKQREYLRQKQKESRATQRTEASKSERKRSEVSS</sequence>
<evidence type="ECO:0000313" key="2">
    <source>
        <dbReference type="EMBL" id="KAH3844025.1"/>
    </source>
</evidence>
<feature type="region of interest" description="Disordered" evidence="1">
    <location>
        <begin position="1"/>
        <end position="57"/>
    </location>
</feature>
<proteinExistence type="predicted"/>
<evidence type="ECO:0000313" key="3">
    <source>
        <dbReference type="Proteomes" id="UP000828390"/>
    </source>
</evidence>
<reference evidence="2" key="1">
    <citation type="journal article" date="2019" name="bioRxiv">
        <title>The Genome of the Zebra Mussel, Dreissena polymorpha: A Resource for Invasive Species Research.</title>
        <authorList>
            <person name="McCartney M.A."/>
            <person name="Auch B."/>
            <person name="Kono T."/>
            <person name="Mallez S."/>
            <person name="Zhang Y."/>
            <person name="Obille A."/>
            <person name="Becker A."/>
            <person name="Abrahante J.E."/>
            <person name="Garbe J."/>
            <person name="Badalamenti J.P."/>
            <person name="Herman A."/>
            <person name="Mangelson H."/>
            <person name="Liachko I."/>
            <person name="Sullivan S."/>
            <person name="Sone E.D."/>
            <person name="Koren S."/>
            <person name="Silverstein K.A.T."/>
            <person name="Beckman K.B."/>
            <person name="Gohl D.M."/>
        </authorList>
    </citation>
    <scope>NUCLEOTIDE SEQUENCE</scope>
    <source>
        <strain evidence="2">Duluth1</strain>
        <tissue evidence="2">Whole animal</tissue>
    </source>
</reference>
<feature type="compositionally biased region" description="Basic and acidic residues" evidence="1">
    <location>
        <begin position="19"/>
        <end position="57"/>
    </location>
</feature>
<evidence type="ECO:0000256" key="1">
    <source>
        <dbReference type="SAM" id="MobiDB-lite"/>
    </source>
</evidence>
<name>A0A9D4KQ43_DREPO</name>
<dbReference type="AlphaFoldDB" id="A0A9D4KQ43"/>
<gene>
    <name evidence="2" type="ORF">DPMN_086276</name>
</gene>
<accession>A0A9D4KQ43</accession>
<keyword evidence="3" id="KW-1185">Reference proteome</keyword>
<comment type="caution">
    <text evidence="2">The sequence shown here is derived from an EMBL/GenBank/DDBJ whole genome shotgun (WGS) entry which is preliminary data.</text>
</comment>
<dbReference type="EMBL" id="JAIWYP010000003">
    <property type="protein sequence ID" value="KAH3844025.1"/>
    <property type="molecule type" value="Genomic_DNA"/>
</dbReference>
<organism evidence="2 3">
    <name type="scientific">Dreissena polymorpha</name>
    <name type="common">Zebra mussel</name>
    <name type="synonym">Mytilus polymorpha</name>
    <dbReference type="NCBI Taxonomy" id="45954"/>
    <lineage>
        <taxon>Eukaryota</taxon>
        <taxon>Metazoa</taxon>
        <taxon>Spiralia</taxon>
        <taxon>Lophotrochozoa</taxon>
        <taxon>Mollusca</taxon>
        <taxon>Bivalvia</taxon>
        <taxon>Autobranchia</taxon>
        <taxon>Heteroconchia</taxon>
        <taxon>Euheterodonta</taxon>
        <taxon>Imparidentia</taxon>
        <taxon>Neoheterodontei</taxon>
        <taxon>Myida</taxon>
        <taxon>Dreissenoidea</taxon>
        <taxon>Dreissenidae</taxon>
        <taxon>Dreissena</taxon>
    </lineage>
</organism>
<dbReference type="Proteomes" id="UP000828390">
    <property type="component" value="Unassembled WGS sequence"/>
</dbReference>
<protein>
    <submittedName>
        <fullName evidence="2">Uncharacterized protein</fullName>
    </submittedName>
</protein>